<dbReference type="InterPro" id="IPR012610">
    <property type="entry name" value="SASP_SspH"/>
</dbReference>
<keyword evidence="3" id="KW-0749">Sporulation</keyword>
<dbReference type="Proteomes" id="UP000464314">
    <property type="component" value="Chromosome"/>
</dbReference>
<organism evidence="4 5">
    <name type="scientific">Anaerocolumna sedimenticola</name>
    <dbReference type="NCBI Taxonomy" id="2696063"/>
    <lineage>
        <taxon>Bacteria</taxon>
        <taxon>Bacillati</taxon>
        <taxon>Bacillota</taxon>
        <taxon>Clostridia</taxon>
        <taxon>Lachnospirales</taxon>
        <taxon>Lachnospiraceae</taxon>
        <taxon>Anaerocolumna</taxon>
    </lineage>
</organism>
<evidence type="ECO:0000313" key="4">
    <source>
        <dbReference type="EMBL" id="QHQ63236.1"/>
    </source>
</evidence>
<sequence>MDRKRATEIKSSPDMITVSYNGEPIYIEDINPNKDTASIHYLSRPENSQEVHLTQLVEAK</sequence>
<gene>
    <name evidence="4" type="ORF">Ana3638_22690</name>
</gene>
<dbReference type="GO" id="GO:0030435">
    <property type="term" value="P:sporulation resulting in formation of a cellular spore"/>
    <property type="evidence" value="ECO:0007669"/>
    <property type="project" value="UniProtKB-KW"/>
</dbReference>
<dbReference type="GO" id="GO:0030436">
    <property type="term" value="P:asexual sporulation"/>
    <property type="evidence" value="ECO:0007669"/>
    <property type="project" value="InterPro"/>
</dbReference>
<evidence type="ECO:0000256" key="2">
    <source>
        <dbReference type="ARBA" id="ARBA00006573"/>
    </source>
</evidence>
<evidence type="ECO:0000313" key="5">
    <source>
        <dbReference type="Proteomes" id="UP000464314"/>
    </source>
</evidence>
<dbReference type="HAMAP" id="MF_00667">
    <property type="entry name" value="SspH"/>
    <property type="match status" value="1"/>
</dbReference>
<dbReference type="NCBIfam" id="TIGR02861">
    <property type="entry name" value="SASP_H"/>
    <property type="match status" value="1"/>
</dbReference>
<dbReference type="AlphaFoldDB" id="A0A6P1TU72"/>
<dbReference type="EMBL" id="CP048000">
    <property type="protein sequence ID" value="QHQ63236.1"/>
    <property type="molecule type" value="Genomic_DNA"/>
</dbReference>
<dbReference type="KEGG" id="anr:Ana3638_22690"/>
<comment type="subcellular location">
    <subcellularLocation>
        <location evidence="1">Spore core</location>
    </subcellularLocation>
</comment>
<name>A0A6P1TU72_9FIRM</name>
<dbReference type="Pfam" id="PF08141">
    <property type="entry name" value="SspH"/>
    <property type="match status" value="1"/>
</dbReference>
<accession>A0A6P1TU72</accession>
<evidence type="ECO:0000256" key="3">
    <source>
        <dbReference type="ARBA" id="ARBA00022969"/>
    </source>
</evidence>
<evidence type="ECO:0000256" key="1">
    <source>
        <dbReference type="ARBA" id="ARBA00004288"/>
    </source>
</evidence>
<reference evidence="4 5" key="1">
    <citation type="submission" date="2020-01" db="EMBL/GenBank/DDBJ databases">
        <title>Genome analysis of Anaerocolumna sp. CBA3638.</title>
        <authorList>
            <person name="Kim J."/>
            <person name="Roh S.W."/>
        </authorList>
    </citation>
    <scope>NUCLEOTIDE SEQUENCE [LARGE SCALE GENOMIC DNA]</scope>
    <source>
        <strain evidence="4 5">CBA3638</strain>
    </source>
</reference>
<protein>
    <submittedName>
        <fullName evidence="4">H-type small acid-soluble spore protein</fullName>
    </submittedName>
</protein>
<comment type="similarity">
    <text evidence="2">Belongs to the SspH family.</text>
</comment>
<dbReference type="GO" id="GO:0042601">
    <property type="term" value="C:endospore-forming forespore"/>
    <property type="evidence" value="ECO:0007669"/>
    <property type="project" value="InterPro"/>
</dbReference>
<dbReference type="RefSeq" id="WP_161840057.1">
    <property type="nucleotide sequence ID" value="NZ_CP048000.1"/>
</dbReference>
<proteinExistence type="inferred from homology"/>
<keyword evidence="5" id="KW-1185">Reference proteome</keyword>